<dbReference type="EMBL" id="BMNQ01000013">
    <property type="protein sequence ID" value="GGJ92088.1"/>
    <property type="molecule type" value="Genomic_DNA"/>
</dbReference>
<accession>A0A917PTX6</accession>
<evidence type="ECO:0000313" key="2">
    <source>
        <dbReference type="EMBL" id="GGJ92088.1"/>
    </source>
</evidence>
<reference evidence="2" key="2">
    <citation type="submission" date="2020-09" db="EMBL/GenBank/DDBJ databases">
        <authorList>
            <person name="Sun Q."/>
            <person name="Ohkuma M."/>
        </authorList>
    </citation>
    <scope>NUCLEOTIDE SEQUENCE</scope>
    <source>
        <strain evidence="2">JCM 12580</strain>
    </source>
</reference>
<protein>
    <submittedName>
        <fullName evidence="2">Nuclease</fullName>
    </submittedName>
</protein>
<evidence type="ECO:0000313" key="3">
    <source>
        <dbReference type="Proteomes" id="UP000658382"/>
    </source>
</evidence>
<dbReference type="InterPro" id="IPR011528">
    <property type="entry name" value="NERD"/>
</dbReference>
<dbReference type="PROSITE" id="PS50965">
    <property type="entry name" value="NERD"/>
    <property type="match status" value="1"/>
</dbReference>
<proteinExistence type="predicted"/>
<dbReference type="Proteomes" id="UP000658382">
    <property type="component" value="Unassembled WGS sequence"/>
</dbReference>
<organism evidence="2 3">
    <name type="scientific">Lentibacillus kapialis</name>
    <dbReference type="NCBI Taxonomy" id="340214"/>
    <lineage>
        <taxon>Bacteria</taxon>
        <taxon>Bacillati</taxon>
        <taxon>Bacillota</taxon>
        <taxon>Bacilli</taxon>
        <taxon>Bacillales</taxon>
        <taxon>Bacillaceae</taxon>
        <taxon>Lentibacillus</taxon>
    </lineage>
</organism>
<keyword evidence="3" id="KW-1185">Reference proteome</keyword>
<evidence type="ECO:0000259" key="1">
    <source>
        <dbReference type="PROSITE" id="PS50965"/>
    </source>
</evidence>
<name>A0A917PTX6_9BACI</name>
<dbReference type="Pfam" id="PF08378">
    <property type="entry name" value="NERD"/>
    <property type="match status" value="1"/>
</dbReference>
<gene>
    <name evidence="2" type="ORF">GCM10007063_13380</name>
</gene>
<reference evidence="2" key="1">
    <citation type="journal article" date="2014" name="Int. J. Syst. Evol. Microbiol.">
        <title>Complete genome sequence of Corynebacterium casei LMG S-19264T (=DSM 44701T), isolated from a smear-ripened cheese.</title>
        <authorList>
            <consortium name="US DOE Joint Genome Institute (JGI-PGF)"/>
            <person name="Walter F."/>
            <person name="Albersmeier A."/>
            <person name="Kalinowski J."/>
            <person name="Ruckert C."/>
        </authorList>
    </citation>
    <scope>NUCLEOTIDE SEQUENCE</scope>
    <source>
        <strain evidence="2">JCM 12580</strain>
    </source>
</reference>
<feature type="domain" description="NERD" evidence="1">
    <location>
        <begin position="43"/>
        <end position="159"/>
    </location>
</feature>
<sequence length="345" mass="40430">MTATIIKYRKKSHALLSYEALFRRIIKEYLRKESIIAYKREKAGYDGERNVDYKLSTYPHKDFFVFQGIRLVNPPFHFQIDTLILTNRFFCILEVKNKQGIFKYDSRQQQLTQEINGEVNSFKDPILQAEAQKTHLTSWLERHGIFSIPIETLVVIAYPSTIIENVTKDPDVYNKIIHNESLHQRLDQLNAKYTNEMLTNPRLKKLCQTLLHEDIPLKANILQEHPLTNEHLIKGITCEKCSQHPMKRLYKKWQCPNCCAASFNAHEQIILDHFLLHGTTITNKECRELLQINSPRTARTILTNMGLQFSGKNSARKYYSPRINDFPQNSIFPFHQSSKKMPDSY</sequence>
<comment type="caution">
    <text evidence="2">The sequence shown here is derived from an EMBL/GenBank/DDBJ whole genome shotgun (WGS) entry which is preliminary data.</text>
</comment>
<dbReference type="AlphaFoldDB" id="A0A917PTX6"/>